<evidence type="ECO:0000256" key="2">
    <source>
        <dbReference type="SAM" id="MobiDB-lite"/>
    </source>
</evidence>
<evidence type="ECO:0000256" key="3">
    <source>
        <dbReference type="SAM" id="Phobius"/>
    </source>
</evidence>
<evidence type="ECO:0000259" key="5">
    <source>
        <dbReference type="Pfam" id="PF06458"/>
    </source>
</evidence>
<dbReference type="AlphaFoldDB" id="A0A099I951"/>
<dbReference type="Pfam" id="PF06458">
    <property type="entry name" value="MucBP"/>
    <property type="match status" value="1"/>
</dbReference>
<keyword evidence="4" id="KW-0732">Signal</keyword>
<reference evidence="6 7" key="1">
    <citation type="submission" date="2014-08" db="EMBL/GenBank/DDBJ databases">
        <title>Clostridium innocuum, an unnegligible vancomycin-resistant pathogen causing extra-intestinal infections.</title>
        <authorList>
            <person name="Feng Y."/>
            <person name="Chiu C.-H."/>
        </authorList>
    </citation>
    <scope>NUCLEOTIDE SEQUENCE [LARGE SCALE GENOMIC DNA]</scope>
    <source>
        <strain evidence="6 7">AN88</strain>
    </source>
</reference>
<feature type="compositionally biased region" description="Low complexity" evidence="2">
    <location>
        <begin position="201"/>
        <end position="215"/>
    </location>
</feature>
<dbReference type="Gene3D" id="3.10.20.320">
    <property type="entry name" value="Putative peptidoglycan bound protein (lpxtg motif)"/>
    <property type="match status" value="1"/>
</dbReference>
<protein>
    <submittedName>
        <fullName evidence="6">Cell wall anchor protein</fullName>
    </submittedName>
</protein>
<feature type="transmembrane region" description="Helical" evidence="3">
    <location>
        <begin position="248"/>
        <end position="268"/>
    </location>
</feature>
<accession>A0A099I951</accession>
<organism evidence="6 7">
    <name type="scientific">Clostridium innocuum</name>
    <dbReference type="NCBI Taxonomy" id="1522"/>
    <lineage>
        <taxon>Bacteria</taxon>
        <taxon>Bacillati</taxon>
        <taxon>Bacillota</taxon>
        <taxon>Clostridia</taxon>
        <taxon>Eubacteriales</taxon>
        <taxon>Clostridiaceae</taxon>
        <taxon>Clostridium</taxon>
    </lineage>
</organism>
<keyword evidence="3" id="KW-1133">Transmembrane helix</keyword>
<sequence length="279" mass="30750">MIKNKTLCKVLSCCLLTAMVMFPLFSIRVHAAEYEIVFKAGAHGTINGNKEASYRLSSDDVFPDEPDIQVEKGYVFVGWNKQLPSVGSKVTGKMVYVAKYAVVIDGVTYTIRYVDENKVDIATPKTMLGELGSNVTARAKTIPGYTYQTAEQDAVVKDQLEILFVYTLTNPDEVVPYQSNTNNQAGTNNQVSTNDTQGIENNNTLHNGENNNIDNNGEDVNENGSQEEETVLGEGETPQAIAKRNRQMMMYAAGGGAALLAILLFLLFKRRKKEKEASQ</sequence>
<feature type="chain" id="PRO_5001947522" evidence="4">
    <location>
        <begin position="32"/>
        <end position="279"/>
    </location>
</feature>
<dbReference type="RefSeq" id="WP_044903926.1">
    <property type="nucleotide sequence ID" value="NZ_JQIF01000014.1"/>
</dbReference>
<feature type="signal peptide" evidence="4">
    <location>
        <begin position="1"/>
        <end position="31"/>
    </location>
</feature>
<gene>
    <name evidence="6" type="ORF">CIAN88_02545</name>
</gene>
<feature type="region of interest" description="Disordered" evidence="2">
    <location>
        <begin position="179"/>
        <end position="237"/>
    </location>
</feature>
<evidence type="ECO:0000313" key="7">
    <source>
        <dbReference type="Proteomes" id="UP000030008"/>
    </source>
</evidence>
<dbReference type="InterPro" id="IPR009459">
    <property type="entry name" value="MucBP_dom"/>
</dbReference>
<feature type="domain" description="MucBP" evidence="5">
    <location>
        <begin position="110"/>
        <end position="167"/>
    </location>
</feature>
<feature type="compositionally biased region" description="Acidic residues" evidence="2">
    <location>
        <begin position="216"/>
        <end position="231"/>
    </location>
</feature>
<evidence type="ECO:0000256" key="1">
    <source>
        <dbReference type="ARBA" id="ARBA00022737"/>
    </source>
</evidence>
<keyword evidence="3" id="KW-0812">Transmembrane</keyword>
<keyword evidence="1" id="KW-0677">Repeat</keyword>
<feature type="compositionally biased region" description="Polar residues" evidence="2">
    <location>
        <begin position="179"/>
        <end position="200"/>
    </location>
</feature>
<name>A0A099I951_CLOIN</name>
<proteinExistence type="predicted"/>
<comment type="caution">
    <text evidence="6">The sequence shown here is derived from an EMBL/GenBank/DDBJ whole genome shotgun (WGS) entry which is preliminary data.</text>
</comment>
<evidence type="ECO:0000256" key="4">
    <source>
        <dbReference type="SAM" id="SignalP"/>
    </source>
</evidence>
<dbReference type="EMBL" id="JQIF01000014">
    <property type="protein sequence ID" value="KGJ54524.1"/>
    <property type="molecule type" value="Genomic_DNA"/>
</dbReference>
<keyword evidence="3" id="KW-0472">Membrane</keyword>
<evidence type="ECO:0000313" key="6">
    <source>
        <dbReference type="EMBL" id="KGJ54524.1"/>
    </source>
</evidence>
<dbReference type="NCBIfam" id="TIGR01167">
    <property type="entry name" value="LPXTG_anchor"/>
    <property type="match status" value="1"/>
</dbReference>
<dbReference type="Proteomes" id="UP000030008">
    <property type="component" value="Unassembled WGS sequence"/>
</dbReference>